<dbReference type="InterPro" id="IPR029039">
    <property type="entry name" value="Flavoprotein-like_sf"/>
</dbReference>
<keyword evidence="3" id="KW-1185">Reference proteome</keyword>
<dbReference type="Gene3D" id="3.40.50.360">
    <property type="match status" value="1"/>
</dbReference>
<reference evidence="2" key="1">
    <citation type="journal article" date="2014" name="Int. J. Syst. Evol. Microbiol.">
        <title>Complete genome sequence of Corynebacterium casei LMG S-19264T (=DSM 44701T), isolated from a smear-ripened cheese.</title>
        <authorList>
            <consortium name="US DOE Joint Genome Institute (JGI-PGF)"/>
            <person name="Walter F."/>
            <person name="Albersmeier A."/>
            <person name="Kalinowski J."/>
            <person name="Ruckert C."/>
        </authorList>
    </citation>
    <scope>NUCLEOTIDE SEQUENCE</scope>
    <source>
        <strain evidence="2">CGMCC 1.12785</strain>
    </source>
</reference>
<feature type="domain" description="Flavodoxin-like" evidence="1">
    <location>
        <begin position="3"/>
        <end position="157"/>
    </location>
</feature>
<dbReference type="SUPFAM" id="SSF52218">
    <property type="entry name" value="Flavoproteins"/>
    <property type="match status" value="1"/>
</dbReference>
<protein>
    <submittedName>
        <fullName evidence="2">Flavodoxin</fullName>
    </submittedName>
</protein>
<proteinExistence type="predicted"/>
<evidence type="ECO:0000259" key="1">
    <source>
        <dbReference type="PROSITE" id="PS50902"/>
    </source>
</evidence>
<evidence type="ECO:0000313" key="2">
    <source>
        <dbReference type="EMBL" id="GGA27427.1"/>
    </source>
</evidence>
<gene>
    <name evidence="2" type="ORF">GCM10011333_32780</name>
</gene>
<organism evidence="2 3">
    <name type="scientific">Sediminivirga luteola</name>
    <dbReference type="NCBI Taxonomy" id="1774748"/>
    <lineage>
        <taxon>Bacteria</taxon>
        <taxon>Bacillati</taxon>
        <taxon>Actinomycetota</taxon>
        <taxon>Actinomycetes</taxon>
        <taxon>Micrococcales</taxon>
        <taxon>Brevibacteriaceae</taxon>
        <taxon>Sediminivirga</taxon>
    </lineage>
</organism>
<comment type="caution">
    <text evidence="2">The sequence shown here is derived from an EMBL/GenBank/DDBJ whole genome shotgun (WGS) entry which is preliminary data.</text>
</comment>
<name>A0A8J2U141_9MICO</name>
<sequence length="157" mass="16362">MKALIVIETCFGNTEQIAHAIADGLRTGGADIEVIQAADAPTPQGFDLLLVGSPTHSMGLPKAATRHQARAKGGHPNDTGIAEWLDALTSLAGQRVAAFSTITGGIFSGSASKAIEKRLRKLNATVVGREDFTVRGTEGPLADGEIERANNWGTSLT</sequence>
<reference evidence="2" key="2">
    <citation type="submission" date="2020-09" db="EMBL/GenBank/DDBJ databases">
        <authorList>
            <person name="Sun Q."/>
            <person name="Zhou Y."/>
        </authorList>
    </citation>
    <scope>NUCLEOTIDE SEQUENCE</scope>
    <source>
        <strain evidence="2">CGMCC 1.12785</strain>
    </source>
</reference>
<dbReference type="InterPro" id="IPR008254">
    <property type="entry name" value="Flavodoxin/NO_synth"/>
</dbReference>
<dbReference type="AlphaFoldDB" id="A0A8J2U141"/>
<dbReference type="RefSeq" id="WP_188551961.1">
    <property type="nucleotide sequence ID" value="NZ_BMFY01000020.1"/>
</dbReference>
<dbReference type="PROSITE" id="PS50902">
    <property type="entry name" value="FLAVODOXIN_LIKE"/>
    <property type="match status" value="1"/>
</dbReference>
<accession>A0A8J2U141</accession>
<evidence type="ECO:0000313" key="3">
    <source>
        <dbReference type="Proteomes" id="UP000616114"/>
    </source>
</evidence>
<dbReference type="Proteomes" id="UP000616114">
    <property type="component" value="Unassembled WGS sequence"/>
</dbReference>
<dbReference type="GO" id="GO:0010181">
    <property type="term" value="F:FMN binding"/>
    <property type="evidence" value="ECO:0007669"/>
    <property type="project" value="InterPro"/>
</dbReference>
<dbReference type="Pfam" id="PF00258">
    <property type="entry name" value="Flavodoxin_1"/>
    <property type="match status" value="1"/>
</dbReference>
<dbReference type="EMBL" id="BMFY01000020">
    <property type="protein sequence ID" value="GGA27427.1"/>
    <property type="molecule type" value="Genomic_DNA"/>
</dbReference>